<dbReference type="AlphaFoldDB" id="A0ABD2WTB2"/>
<evidence type="ECO:0000259" key="1">
    <source>
        <dbReference type="Pfam" id="PF01607"/>
    </source>
</evidence>
<keyword evidence="3" id="KW-1185">Reference proteome</keyword>
<dbReference type="SUPFAM" id="SSF57625">
    <property type="entry name" value="Invertebrate chitin-binding proteins"/>
    <property type="match status" value="1"/>
</dbReference>
<organism evidence="2 3">
    <name type="scientific">Trichogramma kaykai</name>
    <dbReference type="NCBI Taxonomy" id="54128"/>
    <lineage>
        <taxon>Eukaryota</taxon>
        <taxon>Metazoa</taxon>
        <taxon>Ecdysozoa</taxon>
        <taxon>Arthropoda</taxon>
        <taxon>Hexapoda</taxon>
        <taxon>Insecta</taxon>
        <taxon>Pterygota</taxon>
        <taxon>Neoptera</taxon>
        <taxon>Endopterygota</taxon>
        <taxon>Hymenoptera</taxon>
        <taxon>Apocrita</taxon>
        <taxon>Proctotrupomorpha</taxon>
        <taxon>Chalcidoidea</taxon>
        <taxon>Trichogrammatidae</taxon>
        <taxon>Trichogramma</taxon>
    </lineage>
</organism>
<dbReference type="InterPro" id="IPR002557">
    <property type="entry name" value="Chitin-bd_dom"/>
</dbReference>
<accession>A0ABD2WTB2</accession>
<proteinExistence type="predicted"/>
<reference evidence="2 3" key="1">
    <citation type="journal article" date="2024" name="bioRxiv">
        <title>A reference genome for Trichogramma kaykai: A tiny desert-dwelling parasitoid wasp with competing sex-ratio distorters.</title>
        <authorList>
            <person name="Culotta J."/>
            <person name="Lindsey A.R."/>
        </authorList>
    </citation>
    <scope>NUCLEOTIDE SEQUENCE [LARGE SCALE GENOMIC DNA]</scope>
    <source>
        <strain evidence="2 3">KSX58</strain>
    </source>
</reference>
<evidence type="ECO:0000313" key="3">
    <source>
        <dbReference type="Proteomes" id="UP001627154"/>
    </source>
</evidence>
<dbReference type="InterPro" id="IPR036508">
    <property type="entry name" value="Chitin-bd_dom_sf"/>
</dbReference>
<dbReference type="Proteomes" id="UP001627154">
    <property type="component" value="Unassembled WGS sequence"/>
</dbReference>
<comment type="caution">
    <text evidence="2">The sequence shown here is derived from an EMBL/GenBank/DDBJ whole genome shotgun (WGS) entry which is preliminary data.</text>
</comment>
<dbReference type="EMBL" id="JBJJXI010000072">
    <property type="protein sequence ID" value="KAL3396286.1"/>
    <property type="molecule type" value="Genomic_DNA"/>
</dbReference>
<evidence type="ECO:0000313" key="2">
    <source>
        <dbReference type="EMBL" id="KAL3396286.1"/>
    </source>
</evidence>
<gene>
    <name evidence="2" type="ORF">TKK_009711</name>
</gene>
<feature type="domain" description="Chitin-binding type-2" evidence="1">
    <location>
        <begin position="368"/>
        <end position="400"/>
    </location>
</feature>
<protein>
    <recommendedName>
        <fullName evidence="1">Chitin-binding type-2 domain-containing protein</fullName>
    </recommendedName>
</protein>
<dbReference type="Pfam" id="PF01607">
    <property type="entry name" value="CBM_14"/>
    <property type="match status" value="1"/>
</dbReference>
<name>A0ABD2WTB2_9HYME</name>
<sequence>MTQIVYWETGNDVNSYVINLLVFRILQFEANEGSNQADEETIRRRIAQLNTTDHWKNIVIQLLLVDFRGQILQKHDESNKNLPQPVSSPAVSQQSQDQFEYLDQYEENVKKIMQIFIDMNVKESSRQSLLKILIADSEAGGNYAEFVLKLINEIHSWKFSAYVEEYVLELLVYRIERSQASDTCSRCEITGIKRDIDQLNEPISTKNKILYFLILNFYDVREQIKQIMIVNNISDDMQNQLLQLLADNSAESNAYAEYILQLMSQIVSWNVGDDIQSWVVDLLVFRVLQFEVNGGSNQADEQAIQSRILQLNTNQSWKTFLIQFLITNFRGQLLHTKSSRTGYSQPYTIQVYKINASGGNQGSCIGSCSGSTQFLPHVDCTKYCQCSNGRPIVMPCSPSLH</sequence>